<keyword evidence="4" id="KW-0804">Transcription</keyword>
<dbReference type="GO" id="GO:0030154">
    <property type="term" value="P:cell differentiation"/>
    <property type="evidence" value="ECO:0007669"/>
    <property type="project" value="TreeGrafter"/>
</dbReference>
<reference evidence="12" key="1">
    <citation type="submission" date="2025-08" db="UniProtKB">
        <authorList>
            <consortium name="Ensembl"/>
        </authorList>
    </citation>
    <scope>IDENTIFICATION</scope>
</reference>
<dbReference type="AlphaFoldDB" id="A0A8B9P2K4"/>
<dbReference type="GO" id="GO:0005737">
    <property type="term" value="C:cytoplasm"/>
    <property type="evidence" value="ECO:0007669"/>
    <property type="project" value="InterPro"/>
</dbReference>
<keyword evidence="3" id="KW-0805">Transcription regulation</keyword>
<dbReference type="PANTHER" id="PTHR11723:SF6">
    <property type="entry name" value="DNA-BINDING PROTEIN INHIBITOR ID-4"/>
    <property type="match status" value="1"/>
</dbReference>
<dbReference type="InterPro" id="IPR026052">
    <property type="entry name" value="DNA-bd_prot-inh"/>
</dbReference>
<feature type="domain" description="BHLH" evidence="11">
    <location>
        <begin position="30"/>
        <end position="82"/>
    </location>
</feature>
<dbReference type="InterPro" id="IPR036638">
    <property type="entry name" value="HLH_DNA-bd_sf"/>
</dbReference>
<evidence type="ECO:0000256" key="10">
    <source>
        <dbReference type="SAM" id="MobiDB-lite"/>
    </source>
</evidence>
<comment type="subcellular location">
    <subcellularLocation>
        <location evidence="1">Nucleus</location>
    </subcellularLocation>
</comment>
<evidence type="ECO:0000256" key="3">
    <source>
        <dbReference type="ARBA" id="ARBA00023015"/>
    </source>
</evidence>
<dbReference type="InterPro" id="IPR011598">
    <property type="entry name" value="bHLH_dom"/>
</dbReference>
<evidence type="ECO:0000256" key="4">
    <source>
        <dbReference type="ARBA" id="ARBA00023163"/>
    </source>
</evidence>
<evidence type="ECO:0000256" key="1">
    <source>
        <dbReference type="ARBA" id="ARBA00004123"/>
    </source>
</evidence>
<dbReference type="Proteomes" id="UP000694424">
    <property type="component" value="Unplaced"/>
</dbReference>
<evidence type="ECO:0000259" key="11">
    <source>
        <dbReference type="PROSITE" id="PS50888"/>
    </source>
</evidence>
<keyword evidence="2" id="KW-0678">Repressor</keyword>
<dbReference type="GO" id="GO:0005634">
    <property type="term" value="C:nucleus"/>
    <property type="evidence" value="ECO:0007669"/>
    <property type="project" value="UniProtKB-SubCell"/>
</dbReference>
<dbReference type="Pfam" id="PF00010">
    <property type="entry name" value="HLH"/>
    <property type="match status" value="1"/>
</dbReference>
<evidence type="ECO:0000313" key="13">
    <source>
        <dbReference type="Proteomes" id="UP000694424"/>
    </source>
</evidence>
<dbReference type="PANTHER" id="PTHR11723">
    <property type="entry name" value="DNA-BINDING PROTEIN INHIBITOR"/>
    <property type="match status" value="1"/>
</dbReference>
<evidence type="ECO:0000256" key="7">
    <source>
        <dbReference type="ARBA" id="ARBA00040558"/>
    </source>
</evidence>
<organism evidence="12 13">
    <name type="scientific">Apteryx owenii</name>
    <name type="common">Little spotted kiwi</name>
    <dbReference type="NCBI Taxonomy" id="8824"/>
    <lineage>
        <taxon>Eukaryota</taxon>
        <taxon>Metazoa</taxon>
        <taxon>Chordata</taxon>
        <taxon>Craniata</taxon>
        <taxon>Vertebrata</taxon>
        <taxon>Euteleostomi</taxon>
        <taxon>Archelosauria</taxon>
        <taxon>Archosauria</taxon>
        <taxon>Dinosauria</taxon>
        <taxon>Saurischia</taxon>
        <taxon>Theropoda</taxon>
        <taxon>Coelurosauria</taxon>
        <taxon>Aves</taxon>
        <taxon>Palaeognathae</taxon>
        <taxon>Apterygiformes</taxon>
        <taxon>Apterygidae</taxon>
        <taxon>Apteryx</taxon>
    </lineage>
</organism>
<keyword evidence="13" id="KW-1185">Reference proteome</keyword>
<name>A0A8B9P2K4_APTOW</name>
<comment type="subunit">
    <text evidence="6">Heterodimer with other HLH proteins.</text>
</comment>
<dbReference type="PROSITE" id="PS50888">
    <property type="entry name" value="BHLH"/>
    <property type="match status" value="1"/>
</dbReference>
<dbReference type="SUPFAM" id="SSF47459">
    <property type="entry name" value="HLH, helix-loop-helix DNA-binding domain"/>
    <property type="match status" value="1"/>
</dbReference>
<dbReference type="GO" id="GO:0032922">
    <property type="term" value="P:circadian regulation of gene expression"/>
    <property type="evidence" value="ECO:0007669"/>
    <property type="project" value="TreeGrafter"/>
</dbReference>
<dbReference type="SMART" id="SM00353">
    <property type="entry name" value="HLH"/>
    <property type="match status" value="1"/>
</dbReference>
<proteinExistence type="predicted"/>
<dbReference type="GO" id="GO:0000122">
    <property type="term" value="P:negative regulation of transcription by RNA polymerase II"/>
    <property type="evidence" value="ECO:0007669"/>
    <property type="project" value="InterPro"/>
</dbReference>
<evidence type="ECO:0000256" key="2">
    <source>
        <dbReference type="ARBA" id="ARBA00022491"/>
    </source>
</evidence>
<evidence type="ECO:0000313" key="12">
    <source>
        <dbReference type="Ensembl" id="ENSAOWP00000003405.1"/>
    </source>
</evidence>
<dbReference type="GO" id="GO:0046983">
    <property type="term" value="F:protein dimerization activity"/>
    <property type="evidence" value="ECO:0007669"/>
    <property type="project" value="InterPro"/>
</dbReference>
<evidence type="ECO:0000256" key="6">
    <source>
        <dbReference type="ARBA" id="ARBA00038627"/>
    </source>
</evidence>
<dbReference type="Gene3D" id="4.10.280.10">
    <property type="entry name" value="Helix-loop-helix DNA-binding domain"/>
    <property type="match status" value="1"/>
</dbReference>
<evidence type="ECO:0000256" key="9">
    <source>
        <dbReference type="ARBA" id="ARBA00043118"/>
    </source>
</evidence>
<sequence>MWEPLQRARSLLGHSWTWHPSARPGRGGGGGTGTPRCCRLMLGPRVAGCYSRLRALVPTLPRHRRVSKVEILQHVIDYIWDLQLALQRGPPCAAAPGGDPPEMWRPWVPLSAADPVPGGRCFAVLGDPPCAPVPAQLPHPQPALGWSPSCGQGGLAGPPVSAPLDRSKKCLN</sequence>
<evidence type="ECO:0000256" key="5">
    <source>
        <dbReference type="ARBA" id="ARBA00023242"/>
    </source>
</evidence>
<reference evidence="12" key="2">
    <citation type="submission" date="2025-09" db="UniProtKB">
        <authorList>
            <consortium name="Ensembl"/>
        </authorList>
    </citation>
    <scope>IDENTIFICATION</scope>
</reference>
<dbReference type="Ensembl" id="ENSAOWT00000003865.1">
    <property type="protein sequence ID" value="ENSAOWP00000003405.1"/>
    <property type="gene ID" value="ENSAOWG00000002395.1"/>
</dbReference>
<feature type="region of interest" description="Disordered" evidence="10">
    <location>
        <begin position="147"/>
        <end position="172"/>
    </location>
</feature>
<keyword evidence="5" id="KW-0539">Nucleus</keyword>
<accession>A0A8B9P2K4</accession>
<evidence type="ECO:0000256" key="8">
    <source>
        <dbReference type="ARBA" id="ARBA00042952"/>
    </source>
</evidence>
<protein>
    <recommendedName>
        <fullName evidence="7">DNA-binding protein inhibitor ID-4</fullName>
    </recommendedName>
    <alternativeName>
        <fullName evidence="9">Inhibitor of DNA binding 4</fullName>
    </alternativeName>
    <alternativeName>
        <fullName evidence="8">Inhibitor of differentiation 4</fullName>
    </alternativeName>
</protein>